<evidence type="ECO:0000313" key="3">
    <source>
        <dbReference type="EMBL" id="SHE73726.1"/>
    </source>
</evidence>
<dbReference type="EMBL" id="FQVI01000005">
    <property type="protein sequence ID" value="SHE73726.1"/>
    <property type="molecule type" value="Genomic_DNA"/>
</dbReference>
<accession>A0A1M4VXP9</accession>
<keyword evidence="1" id="KW-0472">Membrane</keyword>
<keyword evidence="1" id="KW-1133">Transmembrane helix</keyword>
<keyword evidence="2" id="KW-0732">Signal</keyword>
<evidence type="ECO:0000256" key="2">
    <source>
        <dbReference type="SAM" id="SignalP"/>
    </source>
</evidence>
<sequence>MIKKNVFSVVLAALLVLGTATTAMAADEVITFTGDAAKFVTEQEAGTGEGFTNMEPAETRTQTITLKNDDYQQMKFYLRTELLSNIADEGKNRKQAIYTVDLSKDGENFFAAVIGSEQNASLGKEFLVSEPGSEQDNNILLASLKKGESVDVEIAITLDGDSTGNDYQEKDGQIQLIVSVEKDEGTPGKIRKTVTNTKTVTGAGKTITKVVKTGDEFPVEALLVLAGLSLVCIVLAAAKRKKKVEE</sequence>
<evidence type="ECO:0008006" key="5">
    <source>
        <dbReference type="Google" id="ProtNLM"/>
    </source>
</evidence>
<dbReference type="STRING" id="1122155.SAMN02745158_01382"/>
<protein>
    <recommendedName>
        <fullName evidence="5">LPXTG-motif cell wall anchor domain-containing protein</fullName>
    </recommendedName>
</protein>
<dbReference type="RefSeq" id="WP_072850260.1">
    <property type="nucleotide sequence ID" value="NZ_FQVI01000005.1"/>
</dbReference>
<feature type="transmembrane region" description="Helical" evidence="1">
    <location>
        <begin position="217"/>
        <end position="238"/>
    </location>
</feature>
<keyword evidence="4" id="KW-1185">Reference proteome</keyword>
<gene>
    <name evidence="3" type="ORF">SAMN02745158_01382</name>
</gene>
<dbReference type="Proteomes" id="UP000184245">
    <property type="component" value="Unassembled WGS sequence"/>
</dbReference>
<name>A0A1M4VXP9_9CLOT</name>
<organism evidence="3 4">
    <name type="scientific">Lactonifactor longoviformis DSM 17459</name>
    <dbReference type="NCBI Taxonomy" id="1122155"/>
    <lineage>
        <taxon>Bacteria</taxon>
        <taxon>Bacillati</taxon>
        <taxon>Bacillota</taxon>
        <taxon>Clostridia</taxon>
        <taxon>Eubacteriales</taxon>
        <taxon>Clostridiaceae</taxon>
        <taxon>Lactonifactor</taxon>
    </lineage>
</organism>
<proteinExistence type="predicted"/>
<dbReference type="OrthoDB" id="1764915at2"/>
<keyword evidence="1" id="KW-0812">Transmembrane</keyword>
<feature type="signal peptide" evidence="2">
    <location>
        <begin position="1"/>
        <end position="25"/>
    </location>
</feature>
<reference evidence="3 4" key="1">
    <citation type="submission" date="2016-11" db="EMBL/GenBank/DDBJ databases">
        <authorList>
            <person name="Jaros S."/>
            <person name="Januszkiewicz K."/>
            <person name="Wedrychowicz H."/>
        </authorList>
    </citation>
    <scope>NUCLEOTIDE SEQUENCE [LARGE SCALE GENOMIC DNA]</scope>
    <source>
        <strain evidence="3 4">DSM 17459</strain>
    </source>
</reference>
<dbReference type="AlphaFoldDB" id="A0A1M4VXP9"/>
<evidence type="ECO:0000313" key="4">
    <source>
        <dbReference type="Proteomes" id="UP000184245"/>
    </source>
</evidence>
<feature type="chain" id="PRO_5011979400" description="LPXTG-motif cell wall anchor domain-containing protein" evidence="2">
    <location>
        <begin position="26"/>
        <end position="246"/>
    </location>
</feature>
<evidence type="ECO:0000256" key="1">
    <source>
        <dbReference type="SAM" id="Phobius"/>
    </source>
</evidence>